<evidence type="ECO:0008006" key="4">
    <source>
        <dbReference type="Google" id="ProtNLM"/>
    </source>
</evidence>
<evidence type="ECO:0000313" key="2">
    <source>
        <dbReference type="EMBL" id="VFJ96687.1"/>
    </source>
</evidence>
<sequence length="72" mass="7864">MNEQIATIDSEILGGTPVFTGTRIPIAVLFENLADELGLDEILDSYPHRFDNGIHGLHSGCDGFRDGKRGLH</sequence>
<gene>
    <name evidence="1" type="ORF">BECKH772A_GA0070896_1001624</name>
    <name evidence="2" type="ORF">BECKH772B_GA0070898_100963</name>
    <name evidence="3" type="ORF">BECKH772C_GA0070978_1001423</name>
</gene>
<dbReference type="InterPro" id="IPR036388">
    <property type="entry name" value="WH-like_DNA-bd_sf"/>
</dbReference>
<dbReference type="AlphaFoldDB" id="A0A450UYJ1"/>
<dbReference type="Pfam" id="PF04255">
    <property type="entry name" value="DUF433"/>
    <property type="match status" value="1"/>
</dbReference>
<dbReference type="Gene3D" id="1.10.10.10">
    <property type="entry name" value="Winged helix-like DNA-binding domain superfamily/Winged helix DNA-binding domain"/>
    <property type="match status" value="1"/>
</dbReference>
<dbReference type="EMBL" id="CAADFI010000096">
    <property type="protein sequence ID" value="VFJ96687.1"/>
    <property type="molecule type" value="Genomic_DNA"/>
</dbReference>
<dbReference type="InterPro" id="IPR007367">
    <property type="entry name" value="DUF433"/>
</dbReference>
<accession>A0A450UYJ1</accession>
<proteinExistence type="predicted"/>
<reference evidence="3" key="1">
    <citation type="submission" date="2019-02" db="EMBL/GenBank/DDBJ databases">
        <authorList>
            <person name="Gruber-Vodicka R. H."/>
            <person name="Seah K. B. B."/>
        </authorList>
    </citation>
    <scope>NUCLEOTIDE SEQUENCE</scope>
    <source>
        <strain evidence="3">BECK_SA2B12</strain>
        <strain evidence="1">BECK_SA2B15</strain>
        <strain evidence="2">BECK_SA2B20</strain>
    </source>
</reference>
<evidence type="ECO:0000313" key="1">
    <source>
        <dbReference type="EMBL" id="VFJ89649.1"/>
    </source>
</evidence>
<evidence type="ECO:0000313" key="3">
    <source>
        <dbReference type="EMBL" id="VFJ97624.1"/>
    </source>
</evidence>
<name>A0A450UYJ1_9GAMM</name>
<dbReference type="EMBL" id="CAADFG010000016">
    <property type="protein sequence ID" value="VFJ89649.1"/>
    <property type="molecule type" value="Genomic_DNA"/>
</dbReference>
<protein>
    <recommendedName>
        <fullName evidence="4">DUF433 domain-containing protein</fullName>
    </recommendedName>
</protein>
<dbReference type="EMBL" id="CAADFJ010000014">
    <property type="protein sequence ID" value="VFJ97624.1"/>
    <property type="molecule type" value="Genomic_DNA"/>
</dbReference>
<dbReference type="InterPro" id="IPR009057">
    <property type="entry name" value="Homeodomain-like_sf"/>
</dbReference>
<dbReference type="SUPFAM" id="SSF46689">
    <property type="entry name" value="Homeodomain-like"/>
    <property type="match status" value="1"/>
</dbReference>
<organism evidence="3">
    <name type="scientific">Candidatus Kentrum eta</name>
    <dbReference type="NCBI Taxonomy" id="2126337"/>
    <lineage>
        <taxon>Bacteria</taxon>
        <taxon>Pseudomonadati</taxon>
        <taxon>Pseudomonadota</taxon>
        <taxon>Gammaproteobacteria</taxon>
        <taxon>Candidatus Kentrum</taxon>
    </lineage>
</organism>